<dbReference type="AlphaFoldDB" id="A0A5B8XDH3"/>
<evidence type="ECO:0000256" key="2">
    <source>
        <dbReference type="ARBA" id="ARBA00022643"/>
    </source>
</evidence>
<dbReference type="EC" id="1.6.5.-" evidence="6"/>
<dbReference type="PANTHER" id="PTHR43741">
    <property type="entry name" value="FMN-DEPENDENT NADH-AZOREDUCTASE 1"/>
    <property type="match status" value="1"/>
</dbReference>
<comment type="catalytic activity">
    <reaction evidence="6">
        <text>2 a quinone + NADH + H(+) = 2 a 1,4-benzosemiquinone + NAD(+)</text>
        <dbReference type="Rhea" id="RHEA:65952"/>
        <dbReference type="ChEBI" id="CHEBI:15378"/>
        <dbReference type="ChEBI" id="CHEBI:57540"/>
        <dbReference type="ChEBI" id="CHEBI:57945"/>
        <dbReference type="ChEBI" id="CHEBI:132124"/>
        <dbReference type="ChEBI" id="CHEBI:134225"/>
    </reaction>
</comment>
<comment type="caution">
    <text evidence="6">Lacks conserved residue(s) required for the propagation of feature annotation.</text>
</comment>
<evidence type="ECO:0000256" key="5">
    <source>
        <dbReference type="ARBA" id="ARBA00048542"/>
    </source>
</evidence>
<keyword evidence="4 6" id="KW-0520">NAD</keyword>
<dbReference type="GO" id="GO:0010181">
    <property type="term" value="F:FMN binding"/>
    <property type="evidence" value="ECO:0007669"/>
    <property type="project" value="UniProtKB-UniRule"/>
</dbReference>
<keyword evidence="10" id="KW-1185">Reference proteome</keyword>
<keyword evidence="7" id="KW-0732">Signal</keyword>
<sequence>MKIFALLFFLFTASNAFATNILVINSSLNSEKDSFTKRAVNQIIEKIKAKENNVNISIRDLAKNPIPHLTSEEIAAFYTPKDKHDKKIKNKIKLSDDLILQLNSSDIAIIASPMINFSVPSSLKAYIDHIVRAGVTFKYENGKPVGLLNTKKVIVVTSSGGIYSENNDMKLMNHNDSYLKTVFSFLGVKNIEVIAIEGVIHDGDKALKNAVDKFNYQK</sequence>
<evidence type="ECO:0000256" key="3">
    <source>
        <dbReference type="ARBA" id="ARBA00023002"/>
    </source>
</evidence>
<comment type="catalytic activity">
    <reaction evidence="5">
        <text>N,N-dimethyl-1,4-phenylenediamine + anthranilate + 2 NAD(+) = 2-(4-dimethylaminophenyl)diazenylbenzoate + 2 NADH + 2 H(+)</text>
        <dbReference type="Rhea" id="RHEA:55872"/>
        <dbReference type="ChEBI" id="CHEBI:15378"/>
        <dbReference type="ChEBI" id="CHEBI:15783"/>
        <dbReference type="ChEBI" id="CHEBI:16567"/>
        <dbReference type="ChEBI" id="CHEBI:57540"/>
        <dbReference type="ChEBI" id="CHEBI:57945"/>
        <dbReference type="ChEBI" id="CHEBI:71579"/>
        <dbReference type="EC" id="1.7.1.17"/>
    </reaction>
    <physiologicalReaction direction="right-to-left" evidence="5">
        <dbReference type="Rhea" id="RHEA:55874"/>
    </physiologicalReaction>
</comment>
<evidence type="ECO:0000256" key="7">
    <source>
        <dbReference type="SAM" id="SignalP"/>
    </source>
</evidence>
<keyword evidence="3 6" id="KW-0560">Oxidoreductase</keyword>
<protein>
    <recommendedName>
        <fullName evidence="6">FMN dependent NADH:quinone oxidoreductase</fullName>
        <ecNumber evidence="6">1.6.5.-</ecNumber>
    </recommendedName>
    <alternativeName>
        <fullName evidence="6">Azo-dye reductase</fullName>
    </alternativeName>
    <alternativeName>
        <fullName evidence="6">FMN-dependent NADH-azo compound oxidoreductase</fullName>
    </alternativeName>
    <alternativeName>
        <fullName evidence="6">FMN-dependent NADH-azoreductase</fullName>
        <ecNumber evidence="6">1.7.1.17</ecNumber>
    </alternativeName>
</protein>
<dbReference type="Proteomes" id="UP000321934">
    <property type="component" value="Chromosome"/>
</dbReference>
<proteinExistence type="inferred from homology"/>
<evidence type="ECO:0000256" key="4">
    <source>
        <dbReference type="ARBA" id="ARBA00023027"/>
    </source>
</evidence>
<dbReference type="EC" id="1.7.1.17" evidence="6"/>
<dbReference type="HAMAP" id="MF_01216">
    <property type="entry name" value="Azoreductase_type1"/>
    <property type="match status" value="1"/>
</dbReference>
<evidence type="ECO:0000259" key="8">
    <source>
        <dbReference type="Pfam" id="PF02525"/>
    </source>
</evidence>
<dbReference type="InterPro" id="IPR023048">
    <property type="entry name" value="NADH:quinone_OxRdtase_FMN_depd"/>
</dbReference>
<comment type="cofactor">
    <cofactor evidence="6">
        <name>FMN</name>
        <dbReference type="ChEBI" id="CHEBI:58210"/>
    </cofactor>
    <text evidence="6">Binds 1 FMN per subunit.</text>
</comment>
<dbReference type="InterPro" id="IPR003680">
    <property type="entry name" value="Flavodoxin_fold"/>
</dbReference>
<dbReference type="Gene3D" id="3.40.50.360">
    <property type="match status" value="1"/>
</dbReference>
<gene>
    <name evidence="6" type="primary">azoR</name>
    <name evidence="9" type="ORF">Deia_00615</name>
</gene>
<dbReference type="Pfam" id="PF02525">
    <property type="entry name" value="Flavodoxin_2"/>
    <property type="match status" value="1"/>
</dbReference>
<name>A0A5B8XDH3_9RICK</name>
<keyword evidence="1 6" id="KW-0285">Flavoprotein</keyword>
<dbReference type="GO" id="GO:0016652">
    <property type="term" value="F:oxidoreductase activity, acting on NAD(P)H as acceptor"/>
    <property type="evidence" value="ECO:0007669"/>
    <property type="project" value="UniProtKB-UniRule"/>
</dbReference>
<keyword evidence="2 6" id="KW-0288">FMN</keyword>
<evidence type="ECO:0000256" key="1">
    <source>
        <dbReference type="ARBA" id="ARBA00022630"/>
    </source>
</evidence>
<dbReference type="OrthoDB" id="9787136at2"/>
<dbReference type="RefSeq" id="WP_146820682.1">
    <property type="nucleotide sequence ID" value="NZ_CP029077.1"/>
</dbReference>
<evidence type="ECO:0000313" key="10">
    <source>
        <dbReference type="Proteomes" id="UP000321934"/>
    </source>
</evidence>
<feature type="domain" description="Flavodoxin-like fold" evidence="8">
    <location>
        <begin position="20"/>
        <end position="214"/>
    </location>
</feature>
<evidence type="ECO:0000313" key="9">
    <source>
        <dbReference type="EMBL" id="QED23409.1"/>
    </source>
</evidence>
<dbReference type="SUPFAM" id="SSF52218">
    <property type="entry name" value="Flavoproteins"/>
    <property type="match status" value="1"/>
</dbReference>
<comment type="subunit">
    <text evidence="6">Homodimer.</text>
</comment>
<dbReference type="InterPro" id="IPR029039">
    <property type="entry name" value="Flavoprotein-like_sf"/>
</dbReference>
<dbReference type="GO" id="GO:0009055">
    <property type="term" value="F:electron transfer activity"/>
    <property type="evidence" value="ECO:0007669"/>
    <property type="project" value="UniProtKB-UniRule"/>
</dbReference>
<comment type="function">
    <text evidence="6">Also exhibits azoreductase activity. Catalyzes the reductive cleavage of the azo bond in aromatic azo compounds to the corresponding amines.</text>
</comment>
<feature type="signal peptide" evidence="7">
    <location>
        <begin position="1"/>
        <end position="18"/>
    </location>
</feature>
<comment type="function">
    <text evidence="6">Quinone reductase that provides resistance to thiol-specific stress caused by electrophilic quinones.</text>
</comment>
<organism evidence="9 10">
    <name type="scientific">Candidatus Deianiraea vastatrix</name>
    <dbReference type="NCBI Taxonomy" id="2163644"/>
    <lineage>
        <taxon>Bacteria</taxon>
        <taxon>Pseudomonadati</taxon>
        <taxon>Pseudomonadota</taxon>
        <taxon>Alphaproteobacteria</taxon>
        <taxon>Rickettsiales</taxon>
        <taxon>Candidatus Deianiraeaceae</taxon>
        <taxon>Candidatus Deianiraea</taxon>
    </lineage>
</organism>
<feature type="binding site" evidence="6">
    <location>
        <begin position="158"/>
        <end position="161"/>
    </location>
    <ligand>
        <name>FMN</name>
        <dbReference type="ChEBI" id="CHEBI:58210"/>
    </ligand>
</feature>
<dbReference type="InterPro" id="IPR050104">
    <property type="entry name" value="FMN-dep_NADH:Q_OxRdtase_AzoR1"/>
</dbReference>
<evidence type="ECO:0000256" key="6">
    <source>
        <dbReference type="HAMAP-Rule" id="MF_01216"/>
    </source>
</evidence>
<dbReference type="PANTHER" id="PTHR43741:SF2">
    <property type="entry name" value="FMN-DEPENDENT NADH:QUINONE OXIDOREDUCTASE"/>
    <property type="match status" value="1"/>
</dbReference>
<comment type="similarity">
    <text evidence="6">Belongs to the azoreductase type 1 family.</text>
</comment>
<dbReference type="GO" id="GO:0016655">
    <property type="term" value="F:oxidoreductase activity, acting on NAD(P)H, quinone or similar compound as acceptor"/>
    <property type="evidence" value="ECO:0007669"/>
    <property type="project" value="InterPro"/>
</dbReference>
<dbReference type="EMBL" id="CP029077">
    <property type="protein sequence ID" value="QED23409.1"/>
    <property type="molecule type" value="Genomic_DNA"/>
</dbReference>
<feature type="binding site" evidence="6">
    <location>
        <position position="27"/>
    </location>
    <ligand>
        <name>FMN</name>
        <dbReference type="ChEBI" id="CHEBI:58210"/>
    </ligand>
</feature>
<feature type="chain" id="PRO_5022666821" description="FMN dependent NADH:quinone oxidoreductase" evidence="7">
    <location>
        <begin position="19"/>
        <end position="218"/>
    </location>
</feature>
<accession>A0A5B8XDH3</accession>
<reference evidence="9 10" key="1">
    <citation type="journal article" date="2019" name="ISME J.">
        <title>Deianiraea, an extracellular bacterium associated with the ciliate Paramecium, suggests an alternative scenario for the evolution of Rickettsiales.</title>
        <authorList>
            <person name="Castelli M."/>
            <person name="Sabaneyeva E."/>
            <person name="Lanzoni O."/>
            <person name="Lebedeva N."/>
            <person name="Floriano A.M."/>
            <person name="Gaiarsa S."/>
            <person name="Benken K."/>
            <person name="Modeo L."/>
            <person name="Bandi C."/>
            <person name="Potekhin A."/>
            <person name="Sassera D."/>
            <person name="Petroni G."/>
        </authorList>
    </citation>
    <scope>NUCLEOTIDE SEQUENCE [LARGE SCALE GENOMIC DNA]</scope>
    <source>
        <strain evidence="9">CyL4-1</strain>
    </source>
</reference>